<keyword evidence="2" id="KW-1133">Transmembrane helix</keyword>
<keyword evidence="2" id="KW-0812">Transmembrane</keyword>
<dbReference type="EMBL" id="CP032549">
    <property type="protein sequence ID" value="QIV87964.1"/>
    <property type="molecule type" value="Genomic_DNA"/>
</dbReference>
<name>A0A6H0SKX1_9MICC</name>
<evidence type="ECO:0000313" key="4">
    <source>
        <dbReference type="Proteomes" id="UP000502331"/>
    </source>
</evidence>
<evidence type="ECO:0000313" key="3">
    <source>
        <dbReference type="EMBL" id="QIV87964.1"/>
    </source>
</evidence>
<dbReference type="RefSeq" id="WP_172512477.1">
    <property type="nucleotide sequence ID" value="NZ_CP032549.1"/>
</dbReference>
<protein>
    <recommendedName>
        <fullName evidence="5">DUF4439 domain-containing protein</fullName>
    </recommendedName>
</protein>
<feature type="region of interest" description="Disordered" evidence="1">
    <location>
        <begin position="189"/>
        <end position="218"/>
    </location>
</feature>
<evidence type="ECO:0000256" key="2">
    <source>
        <dbReference type="SAM" id="Phobius"/>
    </source>
</evidence>
<gene>
    <name evidence="3" type="ORF">D3791_13120</name>
</gene>
<evidence type="ECO:0000256" key="1">
    <source>
        <dbReference type="SAM" id="MobiDB-lite"/>
    </source>
</evidence>
<accession>A0A6H0SKX1</accession>
<evidence type="ECO:0008006" key="5">
    <source>
        <dbReference type="Google" id="ProtNLM"/>
    </source>
</evidence>
<reference evidence="3 4" key="1">
    <citation type="submission" date="2018-09" db="EMBL/GenBank/DDBJ databases">
        <title>Glutamicibacter mishrai S5-52T (LMG 29155T = KCTC 39846T).</title>
        <authorList>
            <person name="Das S.K."/>
        </authorList>
    </citation>
    <scope>NUCLEOTIDE SEQUENCE [LARGE SCALE GENOMIC DNA]</scope>
    <source>
        <strain evidence="3 4">S5-52</strain>
    </source>
</reference>
<feature type="compositionally biased region" description="Polar residues" evidence="1">
    <location>
        <begin position="191"/>
        <end position="202"/>
    </location>
</feature>
<organism evidence="3 4">
    <name type="scientific">Glutamicibacter mishrai</name>
    <dbReference type="NCBI Taxonomy" id="1775880"/>
    <lineage>
        <taxon>Bacteria</taxon>
        <taxon>Bacillati</taxon>
        <taxon>Actinomycetota</taxon>
        <taxon>Actinomycetes</taxon>
        <taxon>Micrococcales</taxon>
        <taxon>Micrococcaceae</taxon>
        <taxon>Glutamicibacter</taxon>
    </lineage>
</organism>
<keyword evidence="4" id="KW-1185">Reference proteome</keyword>
<proteinExistence type="predicted"/>
<dbReference type="AlphaFoldDB" id="A0A6H0SKX1"/>
<sequence length="355" mass="37547">MTENSPRFPSRKKTPSRRAPGWIAPALAGVVAVAVTWGIGSTVFHGALVDHGLPEQVKDASDDERTLWVQGAELADLAARANKLAELTGGVESEALANLGASLSQGAALLGELQFEEDSPPQVPSNYTPELAATLLQDVANFSASMPALEEPTLERNQLLSEIAFQVNLDALDASESLDEKNVPELAKPLSETTQDENSQPVSCLPSDDLLNPSTPVGEAKDLESVTVARALDRGYALDFALQLQAARGATAQVDGIEDQRTALGKQLQTLRSVIDTQCSDLRQPAYALPDKGLDNLDKVAADARTDFDEALVLAAGNSDGNARTTIANVAFNALRDESTGSPDHRILETGTGVN</sequence>
<feature type="transmembrane region" description="Helical" evidence="2">
    <location>
        <begin position="21"/>
        <end position="40"/>
    </location>
</feature>
<dbReference type="Proteomes" id="UP000502331">
    <property type="component" value="Chromosome"/>
</dbReference>
<keyword evidence="2" id="KW-0472">Membrane</keyword>